<name>A0ABU1AUY7_9BACT</name>
<dbReference type="EMBL" id="JARXHW010000022">
    <property type="protein sequence ID" value="MDQ8207971.1"/>
    <property type="molecule type" value="Genomic_DNA"/>
</dbReference>
<dbReference type="SUPFAM" id="SSF56935">
    <property type="entry name" value="Porins"/>
    <property type="match status" value="1"/>
</dbReference>
<evidence type="ECO:0000256" key="8">
    <source>
        <dbReference type="ARBA" id="ARBA00023077"/>
    </source>
</evidence>
<accession>A0ABU1AUY7</accession>
<evidence type="ECO:0000313" key="17">
    <source>
        <dbReference type="Proteomes" id="UP001225316"/>
    </source>
</evidence>
<dbReference type="Pfam" id="PF07715">
    <property type="entry name" value="Plug"/>
    <property type="match status" value="1"/>
</dbReference>
<dbReference type="RefSeq" id="WP_308950344.1">
    <property type="nucleotide sequence ID" value="NZ_JARXHW010000022.1"/>
</dbReference>
<sequence>MKQHISAIALISISSVAFAQENDIQMLPTTVVTGELWESDIQNTTASVTVLDQAALENNGVQHFEDVINAIPNLTWTGGSSRPRYIQIRGIGENSQYEGETPDSSVRFLIDDLDLTGVGTVGNLFDVQQVEVLRGPQAGAFGANAAGGVVRIVSNEPTSYWTGQVEATVGNDNLRSGGIAVGGPIIESNPEQLTFRLSVHQLEQDGFRENKFLNKDDSNGRDELTTRLKVRWLANQDWQFDTNFFYANADNGFDEFSLTNDRTQVYSDEPGRDEQESMGTSLRTRWSGLDEIDIIGVTSFTKTNSTYSYDGDWSNPTDPLYVYTDFLSLDRSRNVFSQEISLNSKAQTNALGMIDRWTIGVYGQSLNEDSNAAWTTSGYLWNTDFNSETLALFGQATHEFNNTTRLTLQLRVEHYSVEVAADGIGPDAMWAPVVPFDYELDSSETLWGGNITLEHDLSQAMQAHIALGRGYKAGGASTPNFTGLTNITYENETLWTVETGLRARLFDNAVDTSVTLFYIYREDPQFRDSEGAGSFFDYVTTNGDTAKHWGLEGDATWYFAENWSLSTTLGLLEAERSTYNAGGVSVSSRDVANAPHFTYSARLDYNSAEALFGSIELVGSDEYYESNSHTEKRNAFAVVNATIGYRYKNWTFTVWAKNLLDEEYEERVFFFDNTYDDNDERYESPANPRVFGVTANYNW</sequence>
<keyword evidence="13" id="KW-0732">Signal</keyword>
<keyword evidence="7" id="KW-0406">Ion transport</keyword>
<feature type="domain" description="TonB-dependent receptor-like beta-barrel" evidence="14">
    <location>
        <begin position="232"/>
        <end position="659"/>
    </location>
</feature>
<evidence type="ECO:0000259" key="14">
    <source>
        <dbReference type="Pfam" id="PF00593"/>
    </source>
</evidence>
<evidence type="ECO:0000256" key="4">
    <source>
        <dbReference type="ARBA" id="ARBA00022496"/>
    </source>
</evidence>
<feature type="chain" id="PRO_5045724308" evidence="13">
    <location>
        <begin position="20"/>
        <end position="699"/>
    </location>
</feature>
<protein>
    <submittedName>
        <fullName evidence="16">TonB-dependent receptor</fullName>
    </submittedName>
</protein>
<evidence type="ECO:0000256" key="5">
    <source>
        <dbReference type="ARBA" id="ARBA00022692"/>
    </source>
</evidence>
<evidence type="ECO:0000256" key="12">
    <source>
        <dbReference type="RuleBase" id="RU003357"/>
    </source>
</evidence>
<dbReference type="PANTHER" id="PTHR32552">
    <property type="entry name" value="FERRICHROME IRON RECEPTOR-RELATED"/>
    <property type="match status" value="1"/>
</dbReference>
<comment type="caution">
    <text evidence="16">The sequence shown here is derived from an EMBL/GenBank/DDBJ whole genome shotgun (WGS) entry which is preliminary data.</text>
</comment>
<keyword evidence="9 11" id="KW-0472">Membrane</keyword>
<evidence type="ECO:0000256" key="13">
    <source>
        <dbReference type="SAM" id="SignalP"/>
    </source>
</evidence>
<evidence type="ECO:0000256" key="1">
    <source>
        <dbReference type="ARBA" id="ARBA00004571"/>
    </source>
</evidence>
<dbReference type="Pfam" id="PF00593">
    <property type="entry name" value="TonB_dep_Rec_b-barrel"/>
    <property type="match status" value="1"/>
</dbReference>
<comment type="similarity">
    <text evidence="11 12">Belongs to the TonB-dependent receptor family.</text>
</comment>
<keyword evidence="6" id="KW-0408">Iron</keyword>
<dbReference type="PANTHER" id="PTHR32552:SF81">
    <property type="entry name" value="TONB-DEPENDENT OUTER MEMBRANE RECEPTOR"/>
    <property type="match status" value="1"/>
</dbReference>
<dbReference type="InterPro" id="IPR039426">
    <property type="entry name" value="TonB-dep_rcpt-like"/>
</dbReference>
<evidence type="ECO:0000256" key="11">
    <source>
        <dbReference type="PROSITE-ProRule" id="PRU01360"/>
    </source>
</evidence>
<evidence type="ECO:0000256" key="7">
    <source>
        <dbReference type="ARBA" id="ARBA00023065"/>
    </source>
</evidence>
<keyword evidence="8 12" id="KW-0798">TonB box</keyword>
<dbReference type="InterPro" id="IPR012910">
    <property type="entry name" value="Plug_dom"/>
</dbReference>
<dbReference type="Proteomes" id="UP001225316">
    <property type="component" value="Unassembled WGS sequence"/>
</dbReference>
<evidence type="ECO:0000256" key="3">
    <source>
        <dbReference type="ARBA" id="ARBA00022452"/>
    </source>
</evidence>
<feature type="domain" description="TonB-dependent receptor plug" evidence="15">
    <location>
        <begin position="41"/>
        <end position="149"/>
    </location>
</feature>
<dbReference type="InterPro" id="IPR000531">
    <property type="entry name" value="Beta-barrel_TonB"/>
</dbReference>
<keyword evidence="10 11" id="KW-0998">Cell outer membrane</keyword>
<proteinExistence type="inferred from homology"/>
<keyword evidence="17" id="KW-1185">Reference proteome</keyword>
<reference evidence="16 17" key="1">
    <citation type="submission" date="2023-04" db="EMBL/GenBank/DDBJ databases">
        <title>A novel bacteria isolated from coastal sediment.</title>
        <authorList>
            <person name="Liu X.-J."/>
            <person name="Du Z.-J."/>
        </authorList>
    </citation>
    <scope>NUCLEOTIDE SEQUENCE [LARGE SCALE GENOMIC DNA]</scope>
    <source>
        <strain evidence="16 17">SDUM461003</strain>
    </source>
</reference>
<evidence type="ECO:0000259" key="15">
    <source>
        <dbReference type="Pfam" id="PF07715"/>
    </source>
</evidence>
<evidence type="ECO:0000256" key="9">
    <source>
        <dbReference type="ARBA" id="ARBA00023136"/>
    </source>
</evidence>
<evidence type="ECO:0000256" key="2">
    <source>
        <dbReference type="ARBA" id="ARBA00022448"/>
    </source>
</evidence>
<comment type="subcellular location">
    <subcellularLocation>
        <location evidence="1 11">Cell outer membrane</location>
        <topology evidence="1 11">Multi-pass membrane protein</topology>
    </subcellularLocation>
</comment>
<gene>
    <name evidence="16" type="ORF">QEH52_10650</name>
</gene>
<evidence type="ECO:0000256" key="6">
    <source>
        <dbReference type="ARBA" id="ARBA00023004"/>
    </source>
</evidence>
<dbReference type="InterPro" id="IPR036942">
    <property type="entry name" value="Beta-barrel_TonB_sf"/>
</dbReference>
<organism evidence="16 17">
    <name type="scientific">Thalassobacterium maritimum</name>
    <dbReference type="NCBI Taxonomy" id="3041265"/>
    <lineage>
        <taxon>Bacteria</taxon>
        <taxon>Pseudomonadati</taxon>
        <taxon>Verrucomicrobiota</taxon>
        <taxon>Opitutia</taxon>
        <taxon>Puniceicoccales</taxon>
        <taxon>Coraliomargaritaceae</taxon>
        <taxon>Thalassobacterium</taxon>
    </lineage>
</organism>
<keyword evidence="4" id="KW-0410">Iron transport</keyword>
<keyword evidence="3 11" id="KW-1134">Transmembrane beta strand</keyword>
<dbReference type="PROSITE" id="PS52016">
    <property type="entry name" value="TONB_DEPENDENT_REC_3"/>
    <property type="match status" value="1"/>
</dbReference>
<keyword evidence="16" id="KW-0675">Receptor</keyword>
<evidence type="ECO:0000256" key="10">
    <source>
        <dbReference type="ARBA" id="ARBA00023237"/>
    </source>
</evidence>
<keyword evidence="5 11" id="KW-0812">Transmembrane</keyword>
<evidence type="ECO:0000313" key="16">
    <source>
        <dbReference type="EMBL" id="MDQ8207971.1"/>
    </source>
</evidence>
<dbReference type="Gene3D" id="2.40.170.20">
    <property type="entry name" value="TonB-dependent receptor, beta-barrel domain"/>
    <property type="match status" value="1"/>
</dbReference>
<feature type="signal peptide" evidence="13">
    <location>
        <begin position="1"/>
        <end position="19"/>
    </location>
</feature>
<keyword evidence="2 11" id="KW-0813">Transport</keyword>